<proteinExistence type="predicted"/>
<dbReference type="STRING" id="1122188.SAMN02745674_01676"/>
<evidence type="ECO:0000256" key="1">
    <source>
        <dbReference type="SAM" id="MobiDB-lite"/>
    </source>
</evidence>
<feature type="transmembrane region" description="Helical" evidence="2">
    <location>
        <begin position="76"/>
        <end position="99"/>
    </location>
</feature>
<keyword evidence="2" id="KW-0472">Membrane</keyword>
<protein>
    <submittedName>
        <fullName evidence="3">Uncharacterized protein</fullName>
    </submittedName>
</protein>
<reference evidence="3 4" key="1">
    <citation type="submission" date="2017-02" db="EMBL/GenBank/DDBJ databases">
        <authorList>
            <person name="Peterson S.W."/>
        </authorList>
    </citation>
    <scope>NUCLEOTIDE SEQUENCE [LARGE SCALE GENOMIC DNA]</scope>
    <source>
        <strain evidence="3 4">DSM 21749</strain>
    </source>
</reference>
<accession>A0A1T4QKV5</accession>
<keyword evidence="2" id="KW-1133">Transmembrane helix</keyword>
<dbReference type="Proteomes" id="UP000190061">
    <property type="component" value="Unassembled WGS sequence"/>
</dbReference>
<keyword evidence="4" id="KW-1185">Reference proteome</keyword>
<sequence>MSRDLYIPPCPQARERCQERGRDSRRSYDRSAYNRRLSPRESTECAASARANLTLVRVATTRARDDGAMPTSAYPYLLLLHLFGAIAFAGTVFFEVVILEGVRRHVPERVMTLVEGGIGKRARQVIPWVLLLLYGSGLGMAWHHRAALAEPFAGSFNLLLTLKITLALSVFGHFLLAMALRRRQRPVADAYRRIHYSVFAHVVLIVLLAKAMFYLHW</sequence>
<organism evidence="3 4">
    <name type="scientific">Lysobacter spongiicola DSM 21749</name>
    <dbReference type="NCBI Taxonomy" id="1122188"/>
    <lineage>
        <taxon>Bacteria</taxon>
        <taxon>Pseudomonadati</taxon>
        <taxon>Pseudomonadota</taxon>
        <taxon>Gammaproteobacteria</taxon>
        <taxon>Lysobacterales</taxon>
        <taxon>Lysobacteraceae</taxon>
        <taxon>Novilysobacter</taxon>
    </lineage>
</organism>
<keyword evidence="2" id="KW-0812">Transmembrane</keyword>
<gene>
    <name evidence="3" type="ORF">SAMN02745674_01676</name>
</gene>
<feature type="compositionally biased region" description="Basic and acidic residues" evidence="1">
    <location>
        <begin position="16"/>
        <end position="29"/>
    </location>
</feature>
<feature type="transmembrane region" description="Helical" evidence="2">
    <location>
        <begin position="156"/>
        <end position="176"/>
    </location>
</feature>
<feature type="region of interest" description="Disordered" evidence="1">
    <location>
        <begin position="16"/>
        <end position="43"/>
    </location>
</feature>
<evidence type="ECO:0000313" key="3">
    <source>
        <dbReference type="EMBL" id="SKA04349.1"/>
    </source>
</evidence>
<dbReference type="EMBL" id="FUXP01000005">
    <property type="protein sequence ID" value="SKA04349.1"/>
    <property type="molecule type" value="Genomic_DNA"/>
</dbReference>
<name>A0A1T4QKV5_9GAMM</name>
<dbReference type="AlphaFoldDB" id="A0A1T4QKV5"/>
<evidence type="ECO:0000313" key="4">
    <source>
        <dbReference type="Proteomes" id="UP000190061"/>
    </source>
</evidence>
<feature type="transmembrane region" description="Helical" evidence="2">
    <location>
        <begin position="196"/>
        <end position="215"/>
    </location>
</feature>
<evidence type="ECO:0000256" key="2">
    <source>
        <dbReference type="SAM" id="Phobius"/>
    </source>
</evidence>
<feature type="transmembrane region" description="Helical" evidence="2">
    <location>
        <begin position="125"/>
        <end position="144"/>
    </location>
</feature>